<dbReference type="RefSeq" id="WP_281363922.1">
    <property type="nucleotide sequence ID" value="NZ_JACCBV010000001.1"/>
</dbReference>
<evidence type="ECO:0000313" key="2">
    <source>
        <dbReference type="EMBL" id="NYE19166.1"/>
    </source>
</evidence>
<organism evidence="2 3">
    <name type="scientific">Microbacterium immunditiarum</name>
    <dbReference type="NCBI Taxonomy" id="337480"/>
    <lineage>
        <taxon>Bacteria</taxon>
        <taxon>Bacillati</taxon>
        <taxon>Actinomycetota</taxon>
        <taxon>Actinomycetes</taxon>
        <taxon>Micrococcales</taxon>
        <taxon>Microbacteriaceae</taxon>
        <taxon>Microbacterium</taxon>
    </lineage>
</organism>
<protein>
    <submittedName>
        <fullName evidence="2">Uncharacterized protein</fullName>
    </submittedName>
</protein>
<feature type="transmembrane region" description="Helical" evidence="1">
    <location>
        <begin position="20"/>
        <end position="40"/>
    </location>
</feature>
<gene>
    <name evidence="2" type="ORF">BJ991_001194</name>
</gene>
<keyword evidence="1" id="KW-0472">Membrane</keyword>
<evidence type="ECO:0000256" key="1">
    <source>
        <dbReference type="SAM" id="Phobius"/>
    </source>
</evidence>
<dbReference type="AlphaFoldDB" id="A0A7Y9GMQ1"/>
<reference evidence="2 3" key="1">
    <citation type="submission" date="2020-07" db="EMBL/GenBank/DDBJ databases">
        <title>Sequencing the genomes of 1000 actinobacteria strains.</title>
        <authorList>
            <person name="Klenk H.-P."/>
        </authorList>
    </citation>
    <scope>NUCLEOTIDE SEQUENCE [LARGE SCALE GENOMIC DNA]</scope>
    <source>
        <strain evidence="2 3">DSM 24662</strain>
    </source>
</reference>
<comment type="caution">
    <text evidence="2">The sequence shown here is derived from an EMBL/GenBank/DDBJ whole genome shotgun (WGS) entry which is preliminary data.</text>
</comment>
<sequence>MAHFTPEEEGARVGEAAVFWSWIAVLAVGLAYMIIVPLTGR</sequence>
<dbReference type="Proteomes" id="UP000576969">
    <property type="component" value="Unassembled WGS sequence"/>
</dbReference>
<proteinExistence type="predicted"/>
<accession>A0A7Y9GMQ1</accession>
<keyword evidence="3" id="KW-1185">Reference proteome</keyword>
<keyword evidence="1" id="KW-1133">Transmembrane helix</keyword>
<keyword evidence="1" id="KW-0812">Transmembrane</keyword>
<dbReference type="EMBL" id="JACCBV010000001">
    <property type="protein sequence ID" value="NYE19166.1"/>
    <property type="molecule type" value="Genomic_DNA"/>
</dbReference>
<name>A0A7Y9GMQ1_9MICO</name>
<evidence type="ECO:0000313" key="3">
    <source>
        <dbReference type="Proteomes" id="UP000576969"/>
    </source>
</evidence>